<evidence type="ECO:0000313" key="1">
    <source>
        <dbReference type="EMBL" id="KUM55543.1"/>
    </source>
</evidence>
<organism evidence="1 2">
    <name type="scientific">Penicillium freii</name>
    <dbReference type="NCBI Taxonomy" id="48697"/>
    <lineage>
        <taxon>Eukaryota</taxon>
        <taxon>Fungi</taxon>
        <taxon>Dikarya</taxon>
        <taxon>Ascomycota</taxon>
        <taxon>Pezizomycotina</taxon>
        <taxon>Eurotiomycetes</taxon>
        <taxon>Eurotiomycetidae</taxon>
        <taxon>Eurotiales</taxon>
        <taxon>Aspergillaceae</taxon>
        <taxon>Penicillium</taxon>
    </lineage>
</organism>
<dbReference type="Proteomes" id="UP000055045">
    <property type="component" value="Unassembled WGS sequence"/>
</dbReference>
<gene>
    <name evidence="1" type="ORF">ACN42_g11716</name>
</gene>
<dbReference type="AlphaFoldDB" id="A0A101M7P4"/>
<sequence length="118" mass="13565">MIPSLLKEQFGSLTYALDKLARDAQWFLKIANTLDLPSTGDPIVILTDNINTQLLIAKKSCKNSTRWLDIKWFFVKDAIFRNKIDLRRVDTKNNVANGFTKPLDKEAHKKFIQMLGLN</sequence>
<dbReference type="STRING" id="48697.A0A101M7P4"/>
<comment type="caution">
    <text evidence="1">The sequence shown here is derived from an EMBL/GenBank/DDBJ whole genome shotgun (WGS) entry which is preliminary data.</text>
</comment>
<dbReference type="CDD" id="cd09272">
    <property type="entry name" value="RNase_HI_RT_Ty1"/>
    <property type="match status" value="1"/>
</dbReference>
<accession>A0A101M7P4</accession>
<protein>
    <recommendedName>
        <fullName evidence="3">Reverse transcriptase Ty1/copia-type domain-containing protein</fullName>
    </recommendedName>
</protein>
<dbReference type="EMBL" id="LLXE01000817">
    <property type="protein sequence ID" value="KUM55543.1"/>
    <property type="molecule type" value="Genomic_DNA"/>
</dbReference>
<evidence type="ECO:0000313" key="2">
    <source>
        <dbReference type="Proteomes" id="UP000055045"/>
    </source>
</evidence>
<proteinExistence type="predicted"/>
<evidence type="ECO:0008006" key="3">
    <source>
        <dbReference type="Google" id="ProtNLM"/>
    </source>
</evidence>
<reference evidence="1 2" key="1">
    <citation type="submission" date="2015-10" db="EMBL/GenBank/DDBJ databases">
        <title>Genome sequencing of Penicillium freii.</title>
        <authorList>
            <person name="Nguyen H.D."/>
            <person name="Visagie C.M."/>
            <person name="Seifert K.A."/>
        </authorList>
    </citation>
    <scope>NUCLEOTIDE SEQUENCE [LARGE SCALE GENOMIC DNA]</scope>
    <source>
        <strain evidence="1 2">DAOM 242723</strain>
    </source>
</reference>
<keyword evidence="2" id="KW-1185">Reference proteome</keyword>
<name>A0A101M7P4_PENFR</name>